<evidence type="ECO:0000256" key="1">
    <source>
        <dbReference type="ARBA" id="ARBA00010641"/>
    </source>
</evidence>
<dbReference type="CDD" id="cd06171">
    <property type="entry name" value="Sigma70_r4"/>
    <property type="match status" value="1"/>
</dbReference>
<sequence>MESMTDEQLVDLIRQGDEEAYRVLMARYQDYIYTLIYRMTLHRETAEDLTQEVFIKLYRSLANFRGDAKFKTWLYRMTVNVVTDYRRSQRRKPYEAILDKIKGWFGDRREEPEARALQKEEQETMQRLLADLPDKYRLILYLYHYKQLSYQEISDVTGLPMKTIETRLYRGKSLLKEKWLEVRGHDHHASKRSRAATLSE</sequence>
<dbReference type="Pfam" id="PF08281">
    <property type="entry name" value="Sigma70_r4_2"/>
    <property type="match status" value="1"/>
</dbReference>
<dbReference type="OrthoDB" id="9784984at2"/>
<reference evidence="7 8" key="1">
    <citation type="submission" date="2014-06" db="EMBL/GenBank/DDBJ databases">
        <title>Draft genome sequence of Paenibacillus sp. MSt1.</title>
        <authorList>
            <person name="Aw Y.K."/>
            <person name="Ong K.S."/>
            <person name="Gan H.M."/>
            <person name="Lee S.M."/>
        </authorList>
    </citation>
    <scope>NUCLEOTIDE SEQUENCE [LARGE SCALE GENOMIC DNA]</scope>
    <source>
        <strain evidence="7 8">MSt1</strain>
    </source>
</reference>
<protein>
    <submittedName>
        <fullName evidence="7">RNA polymerase sigma70 factor</fullName>
    </submittedName>
</protein>
<dbReference type="InterPro" id="IPR013324">
    <property type="entry name" value="RNA_pol_sigma_r3/r4-like"/>
</dbReference>
<evidence type="ECO:0000256" key="3">
    <source>
        <dbReference type="ARBA" id="ARBA00023082"/>
    </source>
</evidence>
<evidence type="ECO:0000313" key="8">
    <source>
        <dbReference type="Proteomes" id="UP000028123"/>
    </source>
</evidence>
<evidence type="ECO:0000256" key="4">
    <source>
        <dbReference type="ARBA" id="ARBA00023163"/>
    </source>
</evidence>
<evidence type="ECO:0000256" key="2">
    <source>
        <dbReference type="ARBA" id="ARBA00023015"/>
    </source>
</evidence>
<evidence type="ECO:0000259" key="5">
    <source>
        <dbReference type="Pfam" id="PF04542"/>
    </source>
</evidence>
<dbReference type="InterPro" id="IPR013325">
    <property type="entry name" value="RNA_pol_sigma_r2"/>
</dbReference>
<dbReference type="Gene3D" id="1.10.1740.10">
    <property type="match status" value="1"/>
</dbReference>
<dbReference type="InterPro" id="IPR013249">
    <property type="entry name" value="RNA_pol_sigma70_r4_t2"/>
</dbReference>
<dbReference type="GO" id="GO:0006352">
    <property type="term" value="P:DNA-templated transcription initiation"/>
    <property type="evidence" value="ECO:0007669"/>
    <property type="project" value="InterPro"/>
</dbReference>
<dbReference type="SUPFAM" id="SSF88659">
    <property type="entry name" value="Sigma3 and sigma4 domains of RNA polymerase sigma factors"/>
    <property type="match status" value="1"/>
</dbReference>
<dbReference type="Proteomes" id="UP000028123">
    <property type="component" value="Unassembled WGS sequence"/>
</dbReference>
<evidence type="ECO:0000259" key="6">
    <source>
        <dbReference type="Pfam" id="PF08281"/>
    </source>
</evidence>
<dbReference type="Gene3D" id="1.10.10.10">
    <property type="entry name" value="Winged helix-like DNA-binding domain superfamily/Winged helix DNA-binding domain"/>
    <property type="match status" value="1"/>
</dbReference>
<organism evidence="7 8">
    <name type="scientific">Paenibacillus tyrfis</name>
    <dbReference type="NCBI Taxonomy" id="1501230"/>
    <lineage>
        <taxon>Bacteria</taxon>
        <taxon>Bacillati</taxon>
        <taxon>Bacillota</taxon>
        <taxon>Bacilli</taxon>
        <taxon>Bacillales</taxon>
        <taxon>Paenibacillaceae</taxon>
        <taxon>Paenibacillus</taxon>
    </lineage>
</organism>
<dbReference type="PANTHER" id="PTHR43133">
    <property type="entry name" value="RNA POLYMERASE ECF-TYPE SIGMA FACTO"/>
    <property type="match status" value="1"/>
</dbReference>
<name>A0A081P1I4_9BACL</name>
<dbReference type="GO" id="GO:0016987">
    <property type="term" value="F:sigma factor activity"/>
    <property type="evidence" value="ECO:0007669"/>
    <property type="project" value="UniProtKB-KW"/>
</dbReference>
<dbReference type="eggNOG" id="COG1595">
    <property type="taxonomic scope" value="Bacteria"/>
</dbReference>
<dbReference type="InterPro" id="IPR007627">
    <property type="entry name" value="RNA_pol_sigma70_r2"/>
</dbReference>
<gene>
    <name evidence="7" type="ORF">ET33_07350</name>
</gene>
<dbReference type="InterPro" id="IPR039425">
    <property type="entry name" value="RNA_pol_sigma-70-like"/>
</dbReference>
<accession>A0A081P1I4</accession>
<feature type="domain" description="RNA polymerase sigma factor 70 region 4 type 2" evidence="6">
    <location>
        <begin position="124"/>
        <end position="174"/>
    </location>
</feature>
<proteinExistence type="inferred from homology"/>
<dbReference type="NCBIfam" id="TIGR02937">
    <property type="entry name" value="sigma70-ECF"/>
    <property type="match status" value="1"/>
</dbReference>
<keyword evidence="4" id="KW-0804">Transcription</keyword>
<evidence type="ECO:0000313" key="7">
    <source>
        <dbReference type="EMBL" id="KEQ24557.1"/>
    </source>
</evidence>
<dbReference type="PANTHER" id="PTHR43133:SF51">
    <property type="entry name" value="RNA POLYMERASE SIGMA FACTOR"/>
    <property type="match status" value="1"/>
</dbReference>
<keyword evidence="3" id="KW-0731">Sigma factor</keyword>
<dbReference type="Pfam" id="PF04542">
    <property type="entry name" value="Sigma70_r2"/>
    <property type="match status" value="1"/>
</dbReference>
<comment type="caution">
    <text evidence="7">The sequence shown here is derived from an EMBL/GenBank/DDBJ whole genome shotgun (WGS) entry which is preliminary data.</text>
</comment>
<dbReference type="InterPro" id="IPR036388">
    <property type="entry name" value="WH-like_DNA-bd_sf"/>
</dbReference>
<comment type="similarity">
    <text evidence="1">Belongs to the sigma-70 factor family. ECF subfamily.</text>
</comment>
<keyword evidence="2" id="KW-0805">Transcription regulation</keyword>
<feature type="domain" description="RNA polymerase sigma-70 region 2" evidence="5">
    <location>
        <begin position="24"/>
        <end position="91"/>
    </location>
</feature>
<dbReference type="AlphaFoldDB" id="A0A081P1I4"/>
<dbReference type="GO" id="GO:0003677">
    <property type="term" value="F:DNA binding"/>
    <property type="evidence" value="ECO:0007669"/>
    <property type="project" value="InterPro"/>
</dbReference>
<dbReference type="SUPFAM" id="SSF88946">
    <property type="entry name" value="Sigma2 domain of RNA polymerase sigma factors"/>
    <property type="match status" value="1"/>
</dbReference>
<keyword evidence="8" id="KW-1185">Reference proteome</keyword>
<dbReference type="InterPro" id="IPR014284">
    <property type="entry name" value="RNA_pol_sigma-70_dom"/>
</dbReference>
<dbReference type="EMBL" id="JNVM01000015">
    <property type="protein sequence ID" value="KEQ24557.1"/>
    <property type="molecule type" value="Genomic_DNA"/>
</dbReference>